<evidence type="ECO:0000313" key="3">
    <source>
        <dbReference type="Proteomes" id="UP000789706"/>
    </source>
</evidence>
<dbReference type="AlphaFoldDB" id="A0A9N9B7Q7"/>
<sequence length="76" mass="8791">MIIVVPDTGPHFPENSDSNVNSRMATPKTASPSHSPYLSSFHIFPVAREELLRRGYSKEWFKYCMTDNPMKEWKDS</sequence>
<dbReference type="Proteomes" id="UP000789706">
    <property type="component" value="Unassembled WGS sequence"/>
</dbReference>
<protein>
    <submittedName>
        <fullName evidence="2">9700_t:CDS:1</fullName>
    </submittedName>
</protein>
<feature type="compositionally biased region" description="Polar residues" evidence="1">
    <location>
        <begin position="15"/>
        <end position="35"/>
    </location>
</feature>
<accession>A0A9N9B7Q7</accession>
<comment type="caution">
    <text evidence="2">The sequence shown here is derived from an EMBL/GenBank/DDBJ whole genome shotgun (WGS) entry which is preliminary data.</text>
</comment>
<evidence type="ECO:0000313" key="2">
    <source>
        <dbReference type="EMBL" id="CAG8558303.1"/>
    </source>
</evidence>
<evidence type="ECO:0000256" key="1">
    <source>
        <dbReference type="SAM" id="MobiDB-lite"/>
    </source>
</evidence>
<dbReference type="EMBL" id="CAJVPK010000903">
    <property type="protein sequence ID" value="CAG8558303.1"/>
    <property type="molecule type" value="Genomic_DNA"/>
</dbReference>
<keyword evidence="3" id="KW-1185">Reference proteome</keyword>
<proteinExistence type="predicted"/>
<name>A0A9N9B7Q7_9GLOM</name>
<feature type="region of interest" description="Disordered" evidence="1">
    <location>
        <begin position="1"/>
        <end position="35"/>
    </location>
</feature>
<reference evidence="2" key="1">
    <citation type="submission" date="2021-06" db="EMBL/GenBank/DDBJ databases">
        <authorList>
            <person name="Kallberg Y."/>
            <person name="Tangrot J."/>
            <person name="Rosling A."/>
        </authorList>
    </citation>
    <scope>NUCLEOTIDE SEQUENCE</scope>
    <source>
        <strain evidence="2">AZ414A</strain>
    </source>
</reference>
<organism evidence="2 3">
    <name type="scientific">Diversispora eburnea</name>
    <dbReference type="NCBI Taxonomy" id="1213867"/>
    <lineage>
        <taxon>Eukaryota</taxon>
        <taxon>Fungi</taxon>
        <taxon>Fungi incertae sedis</taxon>
        <taxon>Mucoromycota</taxon>
        <taxon>Glomeromycotina</taxon>
        <taxon>Glomeromycetes</taxon>
        <taxon>Diversisporales</taxon>
        <taxon>Diversisporaceae</taxon>
        <taxon>Diversispora</taxon>
    </lineage>
</organism>
<gene>
    <name evidence="2" type="ORF">DEBURN_LOCUS7454</name>
</gene>